<dbReference type="EMBL" id="CP000384">
    <property type="protein sequence ID" value="ABG10217.1"/>
    <property type="molecule type" value="Genomic_DNA"/>
</dbReference>
<evidence type="ECO:0000313" key="2">
    <source>
        <dbReference type="EMBL" id="ABG10217.1"/>
    </source>
</evidence>
<feature type="region of interest" description="Disordered" evidence="1">
    <location>
        <begin position="67"/>
        <end position="97"/>
    </location>
</feature>
<feature type="compositionally biased region" description="Basic and acidic residues" evidence="1">
    <location>
        <begin position="84"/>
        <end position="97"/>
    </location>
</feature>
<dbReference type="AlphaFoldDB" id="A0A5Q5BP85"/>
<accession>A0A5Q5BP85</accession>
<protein>
    <submittedName>
        <fullName evidence="2">Uncharacterized protein</fullName>
    </submittedName>
</protein>
<name>A0A5Q5BP85_MYCSS</name>
<feature type="compositionally biased region" description="Basic residues" evidence="1">
    <location>
        <begin position="74"/>
        <end position="83"/>
    </location>
</feature>
<dbReference type="KEGG" id="mmc:Mmcs_4112"/>
<organism evidence="2">
    <name type="scientific">Mycobacterium sp. (strain MCS)</name>
    <dbReference type="NCBI Taxonomy" id="164756"/>
    <lineage>
        <taxon>Bacteria</taxon>
        <taxon>Bacillati</taxon>
        <taxon>Actinomycetota</taxon>
        <taxon>Actinomycetes</taxon>
        <taxon>Mycobacteriales</taxon>
        <taxon>Mycobacteriaceae</taxon>
        <taxon>Mycobacterium</taxon>
    </lineage>
</organism>
<evidence type="ECO:0000256" key="1">
    <source>
        <dbReference type="SAM" id="MobiDB-lite"/>
    </source>
</evidence>
<proteinExistence type="predicted"/>
<reference evidence="2" key="1">
    <citation type="submission" date="2006-06" db="EMBL/GenBank/DDBJ databases">
        <title>Complete sequence of chromosome of Mycobacterium sp. MCS.</title>
        <authorList>
            <consortium name="US DOE Joint Genome Institute"/>
            <person name="Copeland A."/>
            <person name="Lucas S."/>
            <person name="Lapidus A."/>
            <person name="Barry K."/>
            <person name="Detter J.C."/>
            <person name="Glavina del Rio T."/>
            <person name="Hammon N."/>
            <person name="Israni S."/>
            <person name="Dalin E."/>
            <person name="Tice H."/>
            <person name="Pitluck S."/>
            <person name="Martinez M."/>
            <person name="Schmutz J."/>
            <person name="Larimer F."/>
            <person name="Land M."/>
            <person name="Hauser L."/>
            <person name="Kyrpides N."/>
            <person name="Kim E."/>
            <person name="Miller C.D."/>
            <person name="Hughes J.E."/>
            <person name="Anderson A.J."/>
            <person name="Sims R.C."/>
            <person name="Richardson P."/>
        </authorList>
    </citation>
    <scope>NUCLEOTIDE SEQUENCE [LARGE SCALE GENOMIC DNA]</scope>
    <source>
        <strain evidence="2">MCS</strain>
    </source>
</reference>
<sequence>MSDSGDGAMRHFYDRNLRKGKGAAIPGGAPDIDRIAAEGMRFPPQQEPGGFTIDQAVLDSRCFSATVDTPASRTRPHSSRKGLAHAELHTQHPRDLG</sequence>
<gene>
    <name evidence="2" type="ordered locus">Mmcs_4112</name>
</gene>